<organism evidence="12 13">
    <name type="scientific">Candidatus Gemmiger excrementipullorum</name>
    <dbReference type="NCBI Taxonomy" id="2838610"/>
    <lineage>
        <taxon>Bacteria</taxon>
        <taxon>Bacillati</taxon>
        <taxon>Bacillota</taxon>
        <taxon>Clostridia</taxon>
        <taxon>Eubacteriales</taxon>
        <taxon>Gemmiger</taxon>
    </lineage>
</organism>
<evidence type="ECO:0000313" key="12">
    <source>
        <dbReference type="EMBL" id="HIX95771.1"/>
    </source>
</evidence>
<dbReference type="Gene3D" id="3.30.110.30">
    <property type="entry name" value="C-terminal domain of ProRS"/>
    <property type="match status" value="1"/>
</dbReference>
<evidence type="ECO:0000259" key="11">
    <source>
        <dbReference type="PROSITE" id="PS50862"/>
    </source>
</evidence>
<dbReference type="PANTHER" id="PTHR43382:SF2">
    <property type="entry name" value="BIFUNCTIONAL GLUTAMATE_PROLINE--TRNA LIGASE"/>
    <property type="match status" value="1"/>
</dbReference>
<evidence type="ECO:0000256" key="8">
    <source>
        <dbReference type="ARBA" id="ARBA00023146"/>
    </source>
</evidence>
<dbReference type="SMART" id="SM00946">
    <property type="entry name" value="ProRS-C_1"/>
    <property type="match status" value="1"/>
</dbReference>
<dbReference type="InterPro" id="IPR016061">
    <property type="entry name" value="Pro-tRNA_ligase_II_C"/>
</dbReference>
<dbReference type="PANTHER" id="PTHR43382">
    <property type="entry name" value="PROLYL-TRNA SYNTHETASE"/>
    <property type="match status" value="1"/>
</dbReference>
<name>A0A9D1Y2N5_9FIRM</name>
<dbReference type="InterPro" id="IPR004499">
    <property type="entry name" value="Pro-tRNA-ligase_IIa_arc-type"/>
</dbReference>
<keyword evidence="3" id="KW-0963">Cytoplasm</keyword>
<dbReference type="GO" id="GO:0016740">
    <property type="term" value="F:transferase activity"/>
    <property type="evidence" value="ECO:0007669"/>
    <property type="project" value="UniProtKB-ARBA"/>
</dbReference>
<dbReference type="GO" id="GO:0004827">
    <property type="term" value="F:proline-tRNA ligase activity"/>
    <property type="evidence" value="ECO:0007669"/>
    <property type="project" value="UniProtKB-UniRule"/>
</dbReference>
<dbReference type="GO" id="GO:0006433">
    <property type="term" value="P:prolyl-tRNA aminoacylation"/>
    <property type="evidence" value="ECO:0007669"/>
    <property type="project" value="UniProtKB-UniRule"/>
</dbReference>
<dbReference type="PROSITE" id="PS50862">
    <property type="entry name" value="AA_TRNA_LIGASE_II"/>
    <property type="match status" value="1"/>
</dbReference>
<gene>
    <name evidence="12" type="primary">proS</name>
    <name evidence="12" type="ORF">H9846_10005</name>
</gene>
<dbReference type="SUPFAM" id="SSF55681">
    <property type="entry name" value="Class II aaRS and biotin synthetases"/>
    <property type="match status" value="1"/>
</dbReference>
<sequence>ELVEGFAPEVAWVTAGGSEPLEERLAVRPTSETMFSDHFAHVLQSYRDLPMLYNQWCSVVRWEKSTRPFLRTREFWWQEGHTIHETAAEAEAETEQQLNCYADFCERDLCIPVLKGRKTDKEKFAGAEATYTIEAMMKDGKALQSGTSHFFGDKFSRAYDVTFTGRDNTLQYPFQTSWGASSRLIGAIIMTHGDDDGLILPPAIAPVQVVIVPVAAHKPGVLEKARELAESLKGLVRVKVDDSDKAPGWKFSQWEMKGVPLRIEVGPRDIEQGQCVLVRRDDRQKQFVKFEDLTTAVPAALDALAKALYDRALQNREARTTSATTMEEVKQKAAASTGFIKTMWCGELACEEAMKEQAGLSSRCMPFAQEHLSDVCPVCGKPAKTMVVWGVAY</sequence>
<feature type="domain" description="Aminoacyl-transfer RNA synthetases class-II family profile" evidence="11">
    <location>
        <begin position="1"/>
        <end position="201"/>
    </location>
</feature>
<dbReference type="EC" id="6.1.1.15" evidence="1 10"/>
<dbReference type="SUPFAM" id="SSF52954">
    <property type="entry name" value="Class II aaRS ABD-related"/>
    <property type="match status" value="1"/>
</dbReference>
<evidence type="ECO:0000256" key="4">
    <source>
        <dbReference type="ARBA" id="ARBA00022598"/>
    </source>
</evidence>
<evidence type="ECO:0000256" key="2">
    <source>
        <dbReference type="ARBA" id="ARBA00019110"/>
    </source>
</evidence>
<evidence type="ECO:0000256" key="7">
    <source>
        <dbReference type="ARBA" id="ARBA00022917"/>
    </source>
</evidence>
<dbReference type="InterPro" id="IPR002314">
    <property type="entry name" value="aa-tRNA-synt_IIb"/>
</dbReference>
<keyword evidence="5" id="KW-0547">Nucleotide-binding</keyword>
<dbReference type="InterPro" id="IPR004154">
    <property type="entry name" value="Anticodon-bd"/>
</dbReference>
<keyword evidence="6" id="KW-0067">ATP-binding</keyword>
<dbReference type="NCBIfam" id="TIGR00408">
    <property type="entry name" value="proS_fam_I"/>
    <property type="match status" value="1"/>
</dbReference>
<dbReference type="InterPro" id="IPR017449">
    <property type="entry name" value="Pro-tRNA_synth_II"/>
</dbReference>
<evidence type="ECO:0000256" key="1">
    <source>
        <dbReference type="ARBA" id="ARBA00012831"/>
    </source>
</evidence>
<comment type="caution">
    <text evidence="12">The sequence shown here is derived from an EMBL/GenBank/DDBJ whole genome shotgun (WGS) entry which is preliminary data.</text>
</comment>
<dbReference type="Pfam" id="PF03129">
    <property type="entry name" value="HGTP_anticodon"/>
    <property type="match status" value="1"/>
</dbReference>
<accession>A0A9D1Y2N5</accession>
<dbReference type="GO" id="GO:0005737">
    <property type="term" value="C:cytoplasm"/>
    <property type="evidence" value="ECO:0007669"/>
    <property type="project" value="InterPro"/>
</dbReference>
<dbReference type="InterPro" id="IPR045864">
    <property type="entry name" value="aa-tRNA-synth_II/BPL/LPL"/>
</dbReference>
<dbReference type="AlphaFoldDB" id="A0A9D1Y2N5"/>
<keyword evidence="4 12" id="KW-0436">Ligase</keyword>
<evidence type="ECO:0000256" key="5">
    <source>
        <dbReference type="ARBA" id="ARBA00022741"/>
    </source>
</evidence>
<dbReference type="EMBL" id="DXEI01000148">
    <property type="protein sequence ID" value="HIX95771.1"/>
    <property type="molecule type" value="Genomic_DNA"/>
</dbReference>
<dbReference type="GO" id="GO:0017101">
    <property type="term" value="C:aminoacyl-tRNA synthetase multienzyme complex"/>
    <property type="evidence" value="ECO:0007669"/>
    <property type="project" value="TreeGrafter"/>
</dbReference>
<dbReference type="Pfam" id="PF00587">
    <property type="entry name" value="tRNA-synt_2b"/>
    <property type="match status" value="1"/>
</dbReference>
<dbReference type="SUPFAM" id="SSF64586">
    <property type="entry name" value="C-terminal domain of ProRS"/>
    <property type="match status" value="1"/>
</dbReference>
<keyword evidence="8" id="KW-0030">Aminoacyl-tRNA synthetase</keyword>
<dbReference type="Gene3D" id="3.40.50.800">
    <property type="entry name" value="Anticodon-binding domain"/>
    <property type="match status" value="1"/>
</dbReference>
<dbReference type="FunFam" id="3.40.50.800:FF:000005">
    <property type="entry name" value="bifunctional glutamate/proline--tRNA ligase"/>
    <property type="match status" value="1"/>
</dbReference>
<dbReference type="Proteomes" id="UP000886751">
    <property type="component" value="Unassembled WGS sequence"/>
</dbReference>
<keyword evidence="7" id="KW-0648">Protein biosynthesis</keyword>
<dbReference type="GO" id="GO:0140096">
    <property type="term" value="F:catalytic activity, acting on a protein"/>
    <property type="evidence" value="ECO:0007669"/>
    <property type="project" value="UniProtKB-ARBA"/>
</dbReference>
<feature type="non-terminal residue" evidence="12">
    <location>
        <position position="1"/>
    </location>
</feature>
<dbReference type="InterPro" id="IPR036621">
    <property type="entry name" value="Anticodon-bd_dom_sf"/>
</dbReference>
<comment type="catalytic activity">
    <reaction evidence="9">
        <text>tRNA(Pro) + L-proline + ATP = L-prolyl-tRNA(Pro) + AMP + diphosphate</text>
        <dbReference type="Rhea" id="RHEA:14305"/>
        <dbReference type="Rhea" id="RHEA-COMP:9700"/>
        <dbReference type="Rhea" id="RHEA-COMP:9702"/>
        <dbReference type="ChEBI" id="CHEBI:30616"/>
        <dbReference type="ChEBI" id="CHEBI:33019"/>
        <dbReference type="ChEBI" id="CHEBI:60039"/>
        <dbReference type="ChEBI" id="CHEBI:78442"/>
        <dbReference type="ChEBI" id="CHEBI:78532"/>
        <dbReference type="ChEBI" id="CHEBI:456215"/>
        <dbReference type="EC" id="6.1.1.15"/>
    </reaction>
</comment>
<evidence type="ECO:0000256" key="9">
    <source>
        <dbReference type="ARBA" id="ARBA00047671"/>
    </source>
</evidence>
<dbReference type="Pfam" id="PF09180">
    <property type="entry name" value="ProRS-C_1"/>
    <property type="match status" value="1"/>
</dbReference>
<dbReference type="PRINTS" id="PR01046">
    <property type="entry name" value="TRNASYNTHPRO"/>
</dbReference>
<dbReference type="Gene3D" id="3.30.930.10">
    <property type="entry name" value="Bira Bifunctional Protein, Domain 2"/>
    <property type="match status" value="1"/>
</dbReference>
<protein>
    <recommendedName>
        <fullName evidence="2 10">Proline--tRNA ligase</fullName>
        <ecNumber evidence="1 10">6.1.1.15</ecNumber>
    </recommendedName>
</protein>
<evidence type="ECO:0000256" key="10">
    <source>
        <dbReference type="NCBIfam" id="TIGR00408"/>
    </source>
</evidence>
<dbReference type="InterPro" id="IPR006195">
    <property type="entry name" value="aa-tRNA-synth_II"/>
</dbReference>
<evidence type="ECO:0000256" key="6">
    <source>
        <dbReference type="ARBA" id="ARBA00022840"/>
    </source>
</evidence>
<proteinExistence type="predicted"/>
<evidence type="ECO:0000313" key="13">
    <source>
        <dbReference type="Proteomes" id="UP000886751"/>
    </source>
</evidence>
<dbReference type="GO" id="GO:0005524">
    <property type="term" value="F:ATP binding"/>
    <property type="evidence" value="ECO:0007669"/>
    <property type="project" value="UniProtKB-KW"/>
</dbReference>
<evidence type="ECO:0000256" key="3">
    <source>
        <dbReference type="ARBA" id="ARBA00022490"/>
    </source>
</evidence>
<reference evidence="12" key="2">
    <citation type="submission" date="2021-04" db="EMBL/GenBank/DDBJ databases">
        <authorList>
            <person name="Gilroy R."/>
        </authorList>
    </citation>
    <scope>NUCLEOTIDE SEQUENCE</scope>
    <source>
        <strain evidence="12">ChiHecec2B26-7398</strain>
    </source>
</reference>
<dbReference type="InterPro" id="IPR002316">
    <property type="entry name" value="Pro-tRNA-ligase_IIa"/>
</dbReference>
<reference evidence="12" key="1">
    <citation type="journal article" date="2021" name="PeerJ">
        <title>Extensive microbial diversity within the chicken gut microbiome revealed by metagenomics and culture.</title>
        <authorList>
            <person name="Gilroy R."/>
            <person name="Ravi A."/>
            <person name="Getino M."/>
            <person name="Pursley I."/>
            <person name="Horton D.L."/>
            <person name="Alikhan N.F."/>
            <person name="Baker D."/>
            <person name="Gharbi K."/>
            <person name="Hall N."/>
            <person name="Watson M."/>
            <person name="Adriaenssens E.M."/>
            <person name="Foster-Nyarko E."/>
            <person name="Jarju S."/>
            <person name="Secka A."/>
            <person name="Antonio M."/>
            <person name="Oren A."/>
            <person name="Chaudhuri R.R."/>
            <person name="La Ragione R."/>
            <person name="Hildebrand F."/>
            <person name="Pallen M.J."/>
        </authorList>
    </citation>
    <scope>NUCLEOTIDE SEQUENCE</scope>
    <source>
        <strain evidence="12">ChiHecec2B26-7398</strain>
    </source>
</reference>